<dbReference type="Pfam" id="PF02361">
    <property type="entry name" value="CbiQ"/>
    <property type="match status" value="1"/>
</dbReference>
<keyword evidence="5 6" id="KW-0472">Membrane</keyword>
<accession>A0A1I2RUH3</accession>
<dbReference type="Proteomes" id="UP000199065">
    <property type="component" value="Unassembled WGS sequence"/>
</dbReference>
<dbReference type="InterPro" id="IPR051611">
    <property type="entry name" value="ECF_transporter_component"/>
</dbReference>
<dbReference type="CDD" id="cd16914">
    <property type="entry name" value="EcfT"/>
    <property type="match status" value="1"/>
</dbReference>
<comment type="subcellular location">
    <subcellularLocation>
        <location evidence="1">Membrane</location>
        <topology evidence="1">Multi-pass membrane protein</topology>
    </subcellularLocation>
</comment>
<feature type="transmembrane region" description="Helical" evidence="6">
    <location>
        <begin position="24"/>
        <end position="47"/>
    </location>
</feature>
<keyword evidence="3 6" id="KW-0812">Transmembrane</keyword>
<dbReference type="PANTHER" id="PTHR34857">
    <property type="entry name" value="SLL0384 PROTEIN"/>
    <property type="match status" value="1"/>
</dbReference>
<keyword evidence="2" id="KW-1003">Cell membrane</keyword>
<reference evidence="7 8" key="1">
    <citation type="submission" date="2016-10" db="EMBL/GenBank/DDBJ databases">
        <authorList>
            <person name="de Groot N.N."/>
        </authorList>
    </citation>
    <scope>NUCLEOTIDE SEQUENCE [LARGE SCALE GENOMIC DNA]</scope>
    <source>
        <strain>J11</strain>
        <strain evidence="8">PG 39</strain>
    </source>
</reference>
<feature type="transmembrane region" description="Helical" evidence="6">
    <location>
        <begin position="59"/>
        <end position="76"/>
    </location>
</feature>
<evidence type="ECO:0000256" key="5">
    <source>
        <dbReference type="ARBA" id="ARBA00023136"/>
    </source>
</evidence>
<proteinExistence type="predicted"/>
<protein>
    <submittedName>
        <fullName evidence="7">Energy-coupling factor transport system permease protein</fullName>
    </submittedName>
</protein>
<evidence type="ECO:0000256" key="2">
    <source>
        <dbReference type="ARBA" id="ARBA00022475"/>
    </source>
</evidence>
<dbReference type="PANTHER" id="PTHR34857:SF2">
    <property type="entry name" value="SLL0384 PROTEIN"/>
    <property type="match status" value="1"/>
</dbReference>
<evidence type="ECO:0000256" key="6">
    <source>
        <dbReference type="SAM" id="Phobius"/>
    </source>
</evidence>
<dbReference type="AlphaFoldDB" id="A0A1I2RUH3"/>
<keyword evidence="4 6" id="KW-1133">Transmembrane helix</keyword>
<organism evidence="7 8">
    <name type="scientific">Corynebacterium spheniscorum</name>
    <dbReference type="NCBI Taxonomy" id="185761"/>
    <lineage>
        <taxon>Bacteria</taxon>
        <taxon>Bacillati</taxon>
        <taxon>Actinomycetota</taxon>
        <taxon>Actinomycetes</taxon>
        <taxon>Mycobacteriales</taxon>
        <taxon>Corynebacteriaceae</taxon>
        <taxon>Corynebacterium</taxon>
    </lineage>
</organism>
<sequence>MINVLRTINPVTRILGLALVTTPLLISVDIVSAAVALGFTFLVAPICGMSWWALIRRGWPVFLAAPIAAISMALYGRPEGKVYAEFLFAHVTDNSLNLAAAIFLRVLAVGLPVMLLTAKMDPTDLGDGLAQILKLPERFVIGAVAGARLTGLFRRDWDSLARARRARGVGDSGRIKRLATMSFGLLVLSLRRGGTLATAMETRGFGRYGKRTWARESQLHGIDALVLLSCAAISATAIAVAVYTGHFRFLGA</sequence>
<dbReference type="EMBL" id="FOPJ01000004">
    <property type="protein sequence ID" value="SFG44284.1"/>
    <property type="molecule type" value="Genomic_DNA"/>
</dbReference>
<evidence type="ECO:0000313" key="7">
    <source>
        <dbReference type="EMBL" id="SFG44284.1"/>
    </source>
</evidence>
<evidence type="ECO:0000256" key="4">
    <source>
        <dbReference type="ARBA" id="ARBA00022989"/>
    </source>
</evidence>
<evidence type="ECO:0000256" key="3">
    <source>
        <dbReference type="ARBA" id="ARBA00022692"/>
    </source>
</evidence>
<name>A0A1I2RUH3_9CORY</name>
<gene>
    <name evidence="7" type="ORF">SAMN05660282_00907</name>
</gene>
<keyword evidence="8" id="KW-1185">Reference proteome</keyword>
<dbReference type="InterPro" id="IPR003339">
    <property type="entry name" value="ABC/ECF_trnsptr_transmembrane"/>
</dbReference>
<evidence type="ECO:0000313" key="8">
    <source>
        <dbReference type="Proteomes" id="UP000199065"/>
    </source>
</evidence>
<feature type="transmembrane region" description="Helical" evidence="6">
    <location>
        <begin position="96"/>
        <end position="116"/>
    </location>
</feature>
<dbReference type="GO" id="GO:0005886">
    <property type="term" value="C:plasma membrane"/>
    <property type="evidence" value="ECO:0007669"/>
    <property type="project" value="UniProtKB-ARBA"/>
</dbReference>
<feature type="transmembrane region" description="Helical" evidence="6">
    <location>
        <begin position="224"/>
        <end position="243"/>
    </location>
</feature>
<dbReference type="STRING" id="185761.SAMN05660282_00907"/>
<evidence type="ECO:0000256" key="1">
    <source>
        <dbReference type="ARBA" id="ARBA00004141"/>
    </source>
</evidence>